<dbReference type="EMBL" id="AZFB01000003">
    <property type="protein sequence ID" value="KRL63396.1"/>
    <property type="molecule type" value="Genomic_DNA"/>
</dbReference>
<accession>A0A0R1S787</accession>
<feature type="domain" description="Membrane insertase YidC/Oxa/ALB C-terminal" evidence="12">
    <location>
        <begin position="69"/>
        <end position="257"/>
    </location>
</feature>
<keyword evidence="7 11" id="KW-0472">Membrane</keyword>
<keyword evidence="5" id="KW-0653">Protein transport</keyword>
<feature type="transmembrane region" description="Helical" evidence="11">
    <location>
        <begin position="141"/>
        <end position="166"/>
    </location>
</feature>
<evidence type="ECO:0000256" key="8">
    <source>
        <dbReference type="ARBA" id="ARBA00023186"/>
    </source>
</evidence>
<dbReference type="STRING" id="1122152.GCA_000425905_00068"/>
<dbReference type="NCBIfam" id="TIGR03592">
    <property type="entry name" value="yidC_oxa1_cterm"/>
    <property type="match status" value="1"/>
</dbReference>
<gene>
    <name evidence="13" type="ORF">FC23_GL000636</name>
</gene>
<keyword evidence="14" id="KW-1185">Reference proteome</keyword>
<comment type="similarity">
    <text evidence="9">Belongs to the OXA1/ALB3/YidC family.</text>
</comment>
<dbReference type="eggNOG" id="COG0706">
    <property type="taxonomic scope" value="Bacteria"/>
</dbReference>
<dbReference type="PATRIC" id="fig|1122152.4.peg.648"/>
<dbReference type="PANTHER" id="PTHR12428:SF65">
    <property type="entry name" value="CYTOCHROME C OXIDASE ASSEMBLY PROTEIN COX18, MITOCHONDRIAL"/>
    <property type="match status" value="1"/>
</dbReference>
<comment type="caution">
    <text evidence="13">The sequence shown here is derived from an EMBL/GenBank/DDBJ whole genome shotgun (WGS) entry which is preliminary data.</text>
</comment>
<feature type="transmembrane region" description="Helical" evidence="11">
    <location>
        <begin position="68"/>
        <end position="88"/>
    </location>
</feature>
<dbReference type="GO" id="GO:0051205">
    <property type="term" value="P:protein insertion into membrane"/>
    <property type="evidence" value="ECO:0007669"/>
    <property type="project" value="TreeGrafter"/>
</dbReference>
<evidence type="ECO:0000256" key="1">
    <source>
        <dbReference type="ARBA" id="ARBA00004651"/>
    </source>
</evidence>
<evidence type="ECO:0000313" key="13">
    <source>
        <dbReference type="EMBL" id="KRL63396.1"/>
    </source>
</evidence>
<feature type="compositionally biased region" description="Basic and acidic residues" evidence="10">
    <location>
        <begin position="308"/>
        <end position="327"/>
    </location>
</feature>
<evidence type="ECO:0000256" key="10">
    <source>
        <dbReference type="SAM" id="MobiDB-lite"/>
    </source>
</evidence>
<organism evidence="13 14">
    <name type="scientific">Lactobacillus psittaci DSM 15354</name>
    <dbReference type="NCBI Taxonomy" id="1122152"/>
    <lineage>
        <taxon>Bacteria</taxon>
        <taxon>Bacillati</taxon>
        <taxon>Bacillota</taxon>
        <taxon>Bacilli</taxon>
        <taxon>Lactobacillales</taxon>
        <taxon>Lactobacillaceae</taxon>
        <taxon>Lactobacillus</taxon>
    </lineage>
</organism>
<evidence type="ECO:0000256" key="11">
    <source>
        <dbReference type="SAM" id="Phobius"/>
    </source>
</evidence>
<dbReference type="GO" id="GO:0005886">
    <property type="term" value="C:plasma membrane"/>
    <property type="evidence" value="ECO:0007669"/>
    <property type="project" value="UniProtKB-SubCell"/>
</dbReference>
<evidence type="ECO:0000256" key="9">
    <source>
        <dbReference type="RuleBase" id="RU003945"/>
    </source>
</evidence>
<keyword evidence="8" id="KW-0143">Chaperone</keyword>
<proteinExistence type="inferred from homology"/>
<dbReference type="GO" id="GO:0032977">
    <property type="term" value="F:membrane insertase activity"/>
    <property type="evidence" value="ECO:0007669"/>
    <property type="project" value="InterPro"/>
</dbReference>
<dbReference type="Pfam" id="PF02096">
    <property type="entry name" value="60KD_IMP"/>
    <property type="match status" value="1"/>
</dbReference>
<evidence type="ECO:0000256" key="4">
    <source>
        <dbReference type="ARBA" id="ARBA00022692"/>
    </source>
</evidence>
<evidence type="ECO:0000256" key="5">
    <source>
        <dbReference type="ARBA" id="ARBA00022927"/>
    </source>
</evidence>
<feature type="transmembrane region" description="Helical" evidence="11">
    <location>
        <begin position="238"/>
        <end position="260"/>
    </location>
</feature>
<evidence type="ECO:0000256" key="2">
    <source>
        <dbReference type="ARBA" id="ARBA00022448"/>
    </source>
</evidence>
<keyword evidence="2" id="KW-0813">Transport</keyword>
<protein>
    <submittedName>
        <fullName evidence="13">Preprotein translocase subunit YidC</fullName>
    </submittedName>
</protein>
<feature type="transmembrane region" description="Helical" evidence="11">
    <location>
        <begin position="186"/>
        <end position="205"/>
    </location>
</feature>
<dbReference type="OrthoDB" id="9780552at2"/>
<feature type="region of interest" description="Disordered" evidence="10">
    <location>
        <begin position="292"/>
        <end position="327"/>
    </location>
</feature>
<feature type="compositionally biased region" description="Low complexity" evidence="10">
    <location>
        <begin position="292"/>
        <end position="301"/>
    </location>
</feature>
<keyword evidence="4 9" id="KW-0812">Transmembrane</keyword>
<dbReference type="RefSeq" id="WP_027825377.1">
    <property type="nucleotide sequence ID" value="NZ_AZFB01000003.1"/>
</dbReference>
<evidence type="ECO:0000259" key="12">
    <source>
        <dbReference type="Pfam" id="PF02096"/>
    </source>
</evidence>
<keyword evidence="3" id="KW-1003">Cell membrane</keyword>
<sequence length="327" mass="35713">MKKNKKILLLLGLLATLALILTGCAAYKTGASAAPKGGFFGIIYQFIGIPIRNIMLATENAIGGTNGAGWAIAIITAVIRFVLLPLMLSTSKKSTIQQEKVSRLQDQLQLIQTALKDRSLTPDKQMQISQLQQKVYHENNLSITGGIGCLPLLIQFPFMIGIYQAVAYSDALYKTSFFGVSLGKPSLLFAIIGALFYLAQSLLMLRGVSEQQRAAMQSTIFISPLMTLFISMSTPGALGLYFLVGGIIALIQQVIVTYIIMPRAKARIDAELKEKPMKVVVTQEIIDQIINGNNSNNSNNSATTSHSDVTENELRKRNAGKQKREDK</sequence>
<reference evidence="13 14" key="1">
    <citation type="journal article" date="2015" name="Genome Announc.">
        <title>Expanding the biotechnology potential of lactobacilli through comparative genomics of 213 strains and associated genera.</title>
        <authorList>
            <person name="Sun Z."/>
            <person name="Harris H.M."/>
            <person name="McCann A."/>
            <person name="Guo C."/>
            <person name="Argimon S."/>
            <person name="Zhang W."/>
            <person name="Yang X."/>
            <person name="Jeffery I.B."/>
            <person name="Cooney J.C."/>
            <person name="Kagawa T.F."/>
            <person name="Liu W."/>
            <person name="Song Y."/>
            <person name="Salvetti E."/>
            <person name="Wrobel A."/>
            <person name="Rasinkangas P."/>
            <person name="Parkhill J."/>
            <person name="Rea M.C."/>
            <person name="O'Sullivan O."/>
            <person name="Ritari J."/>
            <person name="Douillard F.P."/>
            <person name="Paul Ross R."/>
            <person name="Yang R."/>
            <person name="Briner A.E."/>
            <person name="Felis G.E."/>
            <person name="de Vos W.M."/>
            <person name="Barrangou R."/>
            <person name="Klaenhammer T.R."/>
            <person name="Caufield P.W."/>
            <person name="Cui Y."/>
            <person name="Zhang H."/>
            <person name="O'Toole P.W."/>
        </authorList>
    </citation>
    <scope>NUCLEOTIDE SEQUENCE [LARGE SCALE GENOMIC DNA]</scope>
    <source>
        <strain evidence="13 14">DSM 15354</strain>
    </source>
</reference>
<dbReference type="InterPro" id="IPR028055">
    <property type="entry name" value="YidC/Oxa/ALB_C"/>
</dbReference>
<evidence type="ECO:0000313" key="14">
    <source>
        <dbReference type="Proteomes" id="UP000051931"/>
    </source>
</evidence>
<dbReference type="AlphaFoldDB" id="A0A0R1S787"/>
<dbReference type="InterPro" id="IPR047196">
    <property type="entry name" value="YidC_ALB_C"/>
</dbReference>
<evidence type="ECO:0000256" key="6">
    <source>
        <dbReference type="ARBA" id="ARBA00022989"/>
    </source>
</evidence>
<dbReference type="Proteomes" id="UP000051931">
    <property type="component" value="Unassembled WGS sequence"/>
</dbReference>
<evidence type="ECO:0000256" key="3">
    <source>
        <dbReference type="ARBA" id="ARBA00022475"/>
    </source>
</evidence>
<dbReference type="PANTHER" id="PTHR12428">
    <property type="entry name" value="OXA1"/>
    <property type="match status" value="1"/>
</dbReference>
<dbReference type="CDD" id="cd20070">
    <property type="entry name" value="5TM_YidC_Alb3"/>
    <property type="match status" value="1"/>
</dbReference>
<keyword evidence="6 11" id="KW-1133">Transmembrane helix</keyword>
<dbReference type="GO" id="GO:0015031">
    <property type="term" value="P:protein transport"/>
    <property type="evidence" value="ECO:0007669"/>
    <property type="project" value="UniProtKB-KW"/>
</dbReference>
<name>A0A0R1S787_9LACO</name>
<comment type="subcellular location">
    <subcellularLocation>
        <location evidence="1">Cell membrane</location>
        <topology evidence="1">Multi-pass membrane protein</topology>
    </subcellularLocation>
    <subcellularLocation>
        <location evidence="9">Membrane</location>
        <topology evidence="9">Multi-pass membrane protein</topology>
    </subcellularLocation>
</comment>
<dbReference type="InterPro" id="IPR001708">
    <property type="entry name" value="YidC/ALB3/OXA1/COX18"/>
</dbReference>
<dbReference type="PROSITE" id="PS51257">
    <property type="entry name" value="PROKAR_LIPOPROTEIN"/>
    <property type="match status" value="1"/>
</dbReference>
<evidence type="ECO:0000256" key="7">
    <source>
        <dbReference type="ARBA" id="ARBA00023136"/>
    </source>
</evidence>